<evidence type="ECO:0000313" key="2">
    <source>
        <dbReference type="EMBL" id="KAK8864657.1"/>
    </source>
</evidence>
<keyword evidence="1" id="KW-0732">Signal</keyword>
<proteinExistence type="predicted"/>
<protein>
    <submittedName>
        <fullName evidence="2">Uncharacterized protein</fullName>
    </submittedName>
</protein>
<accession>A0AAW0Z3G3</accession>
<gene>
    <name evidence="2" type="ORF">IAR55_001907</name>
</gene>
<name>A0AAW0Z3G3_9TREE</name>
<dbReference type="EMBL" id="JBCAWK010000003">
    <property type="protein sequence ID" value="KAK8864657.1"/>
    <property type="molecule type" value="Genomic_DNA"/>
</dbReference>
<dbReference type="Proteomes" id="UP001388673">
    <property type="component" value="Unassembled WGS sequence"/>
</dbReference>
<dbReference type="GeneID" id="92179166"/>
<dbReference type="KEGG" id="kne:92179166"/>
<dbReference type="RefSeq" id="XP_066804953.1">
    <property type="nucleotide sequence ID" value="XM_066945030.1"/>
</dbReference>
<organism evidence="2 3">
    <name type="scientific">Kwoniella newhampshirensis</name>
    <dbReference type="NCBI Taxonomy" id="1651941"/>
    <lineage>
        <taxon>Eukaryota</taxon>
        <taxon>Fungi</taxon>
        <taxon>Dikarya</taxon>
        <taxon>Basidiomycota</taxon>
        <taxon>Agaricomycotina</taxon>
        <taxon>Tremellomycetes</taxon>
        <taxon>Tremellales</taxon>
        <taxon>Cryptococcaceae</taxon>
        <taxon>Kwoniella</taxon>
    </lineage>
</organism>
<sequence>MLINIGFVLVVNLLAMSARSYPTVEQTGLDTRMTRGITFDIPKVVSRTEGFDQGKRALLTHYIETRAGPVKVYLQASHASNGSAIGYLSVEPDWNVITITPSFFDKQDDLYFPHSAPVSKESIQDASPYLGTQTVWTRDLTYSTEKMGKGGRHTVYLISGPYTDNGHPRETHNTLSFESSVFNVASIPGRVTLTWTNADGSTANPKFFMDKKVDRPTIYAAGQIQDLNLGNTVEEIFINAVRA</sequence>
<evidence type="ECO:0000313" key="3">
    <source>
        <dbReference type="Proteomes" id="UP001388673"/>
    </source>
</evidence>
<dbReference type="AlphaFoldDB" id="A0AAW0Z3G3"/>
<reference evidence="2 3" key="1">
    <citation type="journal article" date="2024" name="bioRxiv">
        <title>Comparative genomics of Cryptococcus and Kwoniella reveals pathogenesis evolution and contrasting karyotype dynamics via intercentromeric recombination or chromosome fusion.</title>
        <authorList>
            <person name="Coelho M.A."/>
            <person name="David-Palma M."/>
            <person name="Shea T."/>
            <person name="Bowers K."/>
            <person name="McGinley-Smith S."/>
            <person name="Mohammad A.W."/>
            <person name="Gnirke A."/>
            <person name="Yurkov A.M."/>
            <person name="Nowrousian M."/>
            <person name="Sun S."/>
            <person name="Cuomo C.A."/>
            <person name="Heitman J."/>
        </authorList>
    </citation>
    <scope>NUCLEOTIDE SEQUENCE [LARGE SCALE GENOMIC DNA]</scope>
    <source>
        <strain evidence="2 3">CBS 13917</strain>
    </source>
</reference>
<feature type="chain" id="PRO_5043945769" evidence="1">
    <location>
        <begin position="21"/>
        <end position="243"/>
    </location>
</feature>
<keyword evidence="3" id="KW-1185">Reference proteome</keyword>
<comment type="caution">
    <text evidence="2">The sequence shown here is derived from an EMBL/GenBank/DDBJ whole genome shotgun (WGS) entry which is preliminary data.</text>
</comment>
<evidence type="ECO:0000256" key="1">
    <source>
        <dbReference type="SAM" id="SignalP"/>
    </source>
</evidence>
<feature type="signal peptide" evidence="1">
    <location>
        <begin position="1"/>
        <end position="20"/>
    </location>
</feature>